<organism evidence="1 2">
    <name type="scientific">Acaulospora colombiana</name>
    <dbReference type="NCBI Taxonomy" id="27376"/>
    <lineage>
        <taxon>Eukaryota</taxon>
        <taxon>Fungi</taxon>
        <taxon>Fungi incertae sedis</taxon>
        <taxon>Mucoromycota</taxon>
        <taxon>Glomeromycotina</taxon>
        <taxon>Glomeromycetes</taxon>
        <taxon>Diversisporales</taxon>
        <taxon>Acaulosporaceae</taxon>
        <taxon>Acaulospora</taxon>
    </lineage>
</organism>
<accession>A0ACA9JUY9</accession>
<sequence>MSAISQYVNFFINDEKPTPIAFIKKFDFSSKKEGLSSWYSTLSKTLEINKMIPNLLKSGKITKKVITSKASMITFDNQNVLTSIDKTLTNKTGNAIRKRIHDLLPEETGDQKFSKKPCLRESNQKINRGNNDFCLASSDPDSEYFNAQEANSESLVSKNRRSNSSDKENYRGEKPDFKVITSTKEEILFGEVKTKDSRSLLINKDLVKLSNFQSGALDELIKKYGNKIGLASFGIWVSGPRIRIYEMDLNYDGMYRMFLMANVVTPMERAQFLSLIPVLEALYYIKDRISEVLEVIVSDTPASSPRSTYVRMPTPPPKLVKIAIIGLPSN</sequence>
<name>A0ACA9JUY9_9GLOM</name>
<evidence type="ECO:0000313" key="1">
    <source>
        <dbReference type="EMBL" id="CAG8437745.1"/>
    </source>
</evidence>
<gene>
    <name evidence="1" type="ORF">ACOLOM_LOCUS33</name>
</gene>
<dbReference type="EMBL" id="CAJVPT010000023">
    <property type="protein sequence ID" value="CAG8437745.1"/>
    <property type="molecule type" value="Genomic_DNA"/>
</dbReference>
<evidence type="ECO:0000313" key="2">
    <source>
        <dbReference type="Proteomes" id="UP000789525"/>
    </source>
</evidence>
<proteinExistence type="predicted"/>
<reference evidence="1" key="1">
    <citation type="submission" date="2021-06" db="EMBL/GenBank/DDBJ databases">
        <authorList>
            <person name="Kallberg Y."/>
            <person name="Tangrot J."/>
            <person name="Rosling A."/>
        </authorList>
    </citation>
    <scope>NUCLEOTIDE SEQUENCE</scope>
    <source>
        <strain evidence="1">CL356</strain>
    </source>
</reference>
<keyword evidence="2" id="KW-1185">Reference proteome</keyword>
<comment type="caution">
    <text evidence="1">The sequence shown here is derived from an EMBL/GenBank/DDBJ whole genome shotgun (WGS) entry which is preliminary data.</text>
</comment>
<protein>
    <submittedName>
        <fullName evidence="1">1702_t:CDS:1</fullName>
    </submittedName>
</protein>
<dbReference type="Proteomes" id="UP000789525">
    <property type="component" value="Unassembled WGS sequence"/>
</dbReference>